<protein>
    <submittedName>
        <fullName evidence="2">Uncharacterized protein</fullName>
    </submittedName>
</protein>
<accession>A0A0E9Y082</accession>
<evidence type="ECO:0000313" key="2">
    <source>
        <dbReference type="EMBL" id="JAI08398.1"/>
    </source>
</evidence>
<reference evidence="2" key="2">
    <citation type="journal article" date="2015" name="Fish Shellfish Immunol.">
        <title>Early steps in the European eel (Anguilla anguilla)-Vibrio vulnificus interaction in the gills: Role of the RtxA13 toxin.</title>
        <authorList>
            <person name="Callol A."/>
            <person name="Pajuelo D."/>
            <person name="Ebbesson L."/>
            <person name="Teles M."/>
            <person name="MacKenzie S."/>
            <person name="Amaro C."/>
        </authorList>
    </citation>
    <scope>NUCLEOTIDE SEQUENCE</scope>
</reference>
<feature type="transmembrane region" description="Helical" evidence="1">
    <location>
        <begin position="6"/>
        <end position="27"/>
    </location>
</feature>
<name>A0A0E9Y082_ANGAN</name>
<keyword evidence="1" id="KW-0472">Membrane</keyword>
<organism evidence="2">
    <name type="scientific">Anguilla anguilla</name>
    <name type="common">European freshwater eel</name>
    <name type="synonym">Muraena anguilla</name>
    <dbReference type="NCBI Taxonomy" id="7936"/>
    <lineage>
        <taxon>Eukaryota</taxon>
        <taxon>Metazoa</taxon>
        <taxon>Chordata</taxon>
        <taxon>Craniata</taxon>
        <taxon>Vertebrata</taxon>
        <taxon>Euteleostomi</taxon>
        <taxon>Actinopterygii</taxon>
        <taxon>Neopterygii</taxon>
        <taxon>Teleostei</taxon>
        <taxon>Anguilliformes</taxon>
        <taxon>Anguillidae</taxon>
        <taxon>Anguilla</taxon>
    </lineage>
</organism>
<evidence type="ECO:0000256" key="1">
    <source>
        <dbReference type="SAM" id="Phobius"/>
    </source>
</evidence>
<proteinExistence type="predicted"/>
<reference evidence="2" key="1">
    <citation type="submission" date="2014-11" db="EMBL/GenBank/DDBJ databases">
        <authorList>
            <person name="Amaro Gonzalez C."/>
        </authorList>
    </citation>
    <scope>NUCLEOTIDE SEQUENCE</scope>
</reference>
<keyword evidence="1" id="KW-1133">Transmembrane helix</keyword>
<keyword evidence="1" id="KW-0812">Transmembrane</keyword>
<dbReference type="AlphaFoldDB" id="A0A0E9Y082"/>
<sequence>MLGNLYTLSILSMIPMLCTYNFYICVFTTQLLH</sequence>
<dbReference type="EMBL" id="GBXM01000180">
    <property type="protein sequence ID" value="JAI08398.1"/>
    <property type="molecule type" value="Transcribed_RNA"/>
</dbReference>